<feature type="compositionally biased region" description="Low complexity" evidence="1">
    <location>
        <begin position="237"/>
        <end position="250"/>
    </location>
</feature>
<name>A0A8S1HZ89_9PELO</name>
<evidence type="ECO:0000313" key="3">
    <source>
        <dbReference type="Proteomes" id="UP000835052"/>
    </source>
</evidence>
<evidence type="ECO:0000313" key="2">
    <source>
        <dbReference type="EMBL" id="CAD6200313.1"/>
    </source>
</evidence>
<evidence type="ECO:0000256" key="1">
    <source>
        <dbReference type="SAM" id="MobiDB-lite"/>
    </source>
</evidence>
<organism evidence="2 3">
    <name type="scientific">Caenorhabditis auriculariae</name>
    <dbReference type="NCBI Taxonomy" id="2777116"/>
    <lineage>
        <taxon>Eukaryota</taxon>
        <taxon>Metazoa</taxon>
        <taxon>Ecdysozoa</taxon>
        <taxon>Nematoda</taxon>
        <taxon>Chromadorea</taxon>
        <taxon>Rhabditida</taxon>
        <taxon>Rhabditina</taxon>
        <taxon>Rhabditomorpha</taxon>
        <taxon>Rhabditoidea</taxon>
        <taxon>Rhabditidae</taxon>
        <taxon>Peloderinae</taxon>
        <taxon>Caenorhabditis</taxon>
    </lineage>
</organism>
<accession>A0A8S1HZ89</accession>
<feature type="compositionally biased region" description="Acidic residues" evidence="1">
    <location>
        <begin position="264"/>
        <end position="279"/>
    </location>
</feature>
<proteinExistence type="predicted"/>
<gene>
    <name evidence="2" type="ORF">CAUJ_LOCUS16210</name>
</gene>
<comment type="caution">
    <text evidence="2">The sequence shown here is derived from an EMBL/GenBank/DDBJ whole genome shotgun (WGS) entry which is preliminary data.</text>
</comment>
<reference evidence="2" key="1">
    <citation type="submission" date="2020-10" db="EMBL/GenBank/DDBJ databases">
        <authorList>
            <person name="Kikuchi T."/>
        </authorList>
    </citation>
    <scope>NUCLEOTIDE SEQUENCE</scope>
    <source>
        <strain evidence="2">NKZ352</strain>
    </source>
</reference>
<feature type="compositionally biased region" description="Basic residues" evidence="1">
    <location>
        <begin position="1"/>
        <end position="18"/>
    </location>
</feature>
<dbReference type="AlphaFoldDB" id="A0A8S1HZ89"/>
<dbReference type="Proteomes" id="UP000835052">
    <property type="component" value="Unassembled WGS sequence"/>
</dbReference>
<keyword evidence="3" id="KW-1185">Reference proteome</keyword>
<feature type="region of interest" description="Disordered" evidence="1">
    <location>
        <begin position="230"/>
        <end position="288"/>
    </location>
</feature>
<dbReference type="EMBL" id="CAJGYM010000316">
    <property type="protein sequence ID" value="CAD6200313.1"/>
    <property type="molecule type" value="Genomic_DNA"/>
</dbReference>
<feature type="region of interest" description="Disordered" evidence="1">
    <location>
        <begin position="1"/>
        <end position="24"/>
    </location>
</feature>
<sequence>MSIRKDRRQMHNSQRKVKPKDASHVHCPSIGNLQKHFDKECCAFLKSLKGSLKFYKELVGKSIEPLDKKLRALHKKLKLIDMETRSLRHWKQFHLDIITHGPEIIEMFNLDDFRPVEENLSPSTKNYVHDNLKTWRSFHDNKKMVEIKMLEKDYSEDFEKDALVKEIILFVEERELFSLEDVCSRSPEELKEILEGALASLDAQRSSMLMKIPQMARRISTEKWHARHFGSSEESIHSTTSEENFSETSSLAGQEDRSKSDELSISDEDDVSSSDDESLDLNSFFDNN</sequence>
<protein>
    <submittedName>
        <fullName evidence="2">Uncharacterized protein</fullName>
    </submittedName>
</protein>